<evidence type="ECO:0000256" key="2">
    <source>
        <dbReference type="ARBA" id="ARBA00022475"/>
    </source>
</evidence>
<comment type="subcellular location">
    <subcellularLocation>
        <location evidence="1">Cell membrane</location>
        <topology evidence="1">Multi-pass membrane protein</topology>
    </subcellularLocation>
</comment>
<keyword evidence="2" id="KW-1003">Cell membrane</keyword>
<dbReference type="Proteomes" id="UP000271683">
    <property type="component" value="Unassembled WGS sequence"/>
</dbReference>
<dbReference type="RefSeq" id="WP_211278038.1">
    <property type="nucleotide sequence ID" value="NZ_RJKL01000001.1"/>
</dbReference>
<dbReference type="AlphaFoldDB" id="A0A3N1GFE9"/>
<gene>
    <name evidence="7" type="ORF">EDD30_1593</name>
</gene>
<evidence type="ECO:0000256" key="1">
    <source>
        <dbReference type="ARBA" id="ARBA00004651"/>
    </source>
</evidence>
<name>A0A3N1GFE9_9ACTN</name>
<keyword evidence="5 6" id="KW-0472">Membrane</keyword>
<evidence type="ECO:0000256" key="4">
    <source>
        <dbReference type="ARBA" id="ARBA00022989"/>
    </source>
</evidence>
<feature type="transmembrane region" description="Helical" evidence="6">
    <location>
        <begin position="80"/>
        <end position="101"/>
    </location>
</feature>
<feature type="transmembrane region" description="Helical" evidence="6">
    <location>
        <begin position="155"/>
        <end position="174"/>
    </location>
</feature>
<sequence>MTPLAHGGHPTGVATTLAPAALPALLAVGYVLAVRRDGRGWPRHRTAAFLTGAALLAVALLPPVSGYAERSFHGHMVQHLLLAMLGPLCLALGAPVTLLLRALPVRRARQITRLLRGRPARLVTHPLVVLLLNVGALPALYLTPLYTATTTSPPLHHAVHAHFVAAGYLFAWVIAGPDPAPHRPSVPARLVMLGVAIAVHATLAQLIYAGVAVHLDVPADDRRAGADLMYYGGDIAELLLALAMLTSAFGRTVRSV</sequence>
<dbReference type="InterPro" id="IPR019108">
    <property type="entry name" value="Caa3_assmbl_CtaG-rel"/>
</dbReference>
<dbReference type="GO" id="GO:0005886">
    <property type="term" value="C:plasma membrane"/>
    <property type="evidence" value="ECO:0007669"/>
    <property type="project" value="UniProtKB-SubCell"/>
</dbReference>
<feature type="transmembrane region" description="Helical" evidence="6">
    <location>
        <begin position="12"/>
        <end position="34"/>
    </location>
</feature>
<keyword evidence="4 6" id="KW-1133">Transmembrane helix</keyword>
<keyword evidence="3 6" id="KW-0812">Transmembrane</keyword>
<protein>
    <submittedName>
        <fullName evidence="7">Putative membrane protein</fullName>
    </submittedName>
</protein>
<evidence type="ECO:0000256" key="3">
    <source>
        <dbReference type="ARBA" id="ARBA00022692"/>
    </source>
</evidence>
<accession>A0A3N1GFE9</accession>
<evidence type="ECO:0000313" key="8">
    <source>
        <dbReference type="Proteomes" id="UP000271683"/>
    </source>
</evidence>
<evidence type="ECO:0000256" key="6">
    <source>
        <dbReference type="SAM" id="Phobius"/>
    </source>
</evidence>
<feature type="transmembrane region" description="Helical" evidence="6">
    <location>
        <begin position="122"/>
        <end position="143"/>
    </location>
</feature>
<evidence type="ECO:0000256" key="5">
    <source>
        <dbReference type="ARBA" id="ARBA00023136"/>
    </source>
</evidence>
<proteinExistence type="predicted"/>
<feature type="transmembrane region" description="Helical" evidence="6">
    <location>
        <begin position="186"/>
        <end position="208"/>
    </location>
</feature>
<organism evidence="7 8">
    <name type="scientific">Couchioplanes caeruleus</name>
    <dbReference type="NCBI Taxonomy" id="56438"/>
    <lineage>
        <taxon>Bacteria</taxon>
        <taxon>Bacillati</taxon>
        <taxon>Actinomycetota</taxon>
        <taxon>Actinomycetes</taxon>
        <taxon>Micromonosporales</taxon>
        <taxon>Micromonosporaceae</taxon>
        <taxon>Couchioplanes</taxon>
    </lineage>
</organism>
<comment type="caution">
    <text evidence="7">The sequence shown here is derived from an EMBL/GenBank/DDBJ whole genome shotgun (WGS) entry which is preliminary data.</text>
</comment>
<feature type="transmembrane region" description="Helical" evidence="6">
    <location>
        <begin position="228"/>
        <end position="250"/>
    </location>
</feature>
<dbReference type="Pfam" id="PF09678">
    <property type="entry name" value="Caa3_CtaG"/>
    <property type="match status" value="1"/>
</dbReference>
<dbReference type="EMBL" id="RJKL01000001">
    <property type="protein sequence ID" value="ROP28816.1"/>
    <property type="molecule type" value="Genomic_DNA"/>
</dbReference>
<feature type="transmembrane region" description="Helical" evidence="6">
    <location>
        <begin position="46"/>
        <end position="68"/>
    </location>
</feature>
<evidence type="ECO:0000313" key="7">
    <source>
        <dbReference type="EMBL" id="ROP28816.1"/>
    </source>
</evidence>
<reference evidence="7 8" key="1">
    <citation type="submission" date="2018-11" db="EMBL/GenBank/DDBJ databases">
        <title>Sequencing the genomes of 1000 actinobacteria strains.</title>
        <authorList>
            <person name="Klenk H.-P."/>
        </authorList>
    </citation>
    <scope>NUCLEOTIDE SEQUENCE [LARGE SCALE GENOMIC DNA]</scope>
    <source>
        <strain evidence="7 8">DSM 43634</strain>
    </source>
</reference>